<proteinExistence type="predicted"/>
<protein>
    <submittedName>
        <fullName evidence="1">Uncharacterized protein</fullName>
    </submittedName>
</protein>
<dbReference type="AlphaFoldDB" id="A0A4Y8M0U5"/>
<reference evidence="1 2" key="1">
    <citation type="submission" date="2019-03" db="EMBL/GenBank/DDBJ databases">
        <title>Cohnella endophytica sp. nov., a novel endophytic bacterium isolated from bark of Sonneratia apetala.</title>
        <authorList>
            <person name="Tuo L."/>
        </authorList>
    </citation>
    <scope>NUCLEOTIDE SEQUENCE [LARGE SCALE GENOMIC DNA]</scope>
    <source>
        <strain evidence="1 2">CCTCC AB 208254</strain>
    </source>
</reference>
<evidence type="ECO:0000313" key="1">
    <source>
        <dbReference type="EMBL" id="TFE27846.1"/>
    </source>
</evidence>
<evidence type="ECO:0000313" key="2">
    <source>
        <dbReference type="Proteomes" id="UP000297900"/>
    </source>
</evidence>
<comment type="caution">
    <text evidence="1">The sequence shown here is derived from an EMBL/GenBank/DDBJ whole genome shotgun (WGS) entry which is preliminary data.</text>
</comment>
<dbReference type="RefSeq" id="WP_135151791.1">
    <property type="nucleotide sequence ID" value="NZ_SOMN01000008.1"/>
</dbReference>
<dbReference type="Proteomes" id="UP000297900">
    <property type="component" value="Unassembled WGS sequence"/>
</dbReference>
<dbReference type="EMBL" id="SOMN01000008">
    <property type="protein sequence ID" value="TFE27846.1"/>
    <property type="molecule type" value="Genomic_DNA"/>
</dbReference>
<organism evidence="1 2">
    <name type="scientific">Cohnella luojiensis</name>
    <dbReference type="NCBI Taxonomy" id="652876"/>
    <lineage>
        <taxon>Bacteria</taxon>
        <taxon>Bacillati</taxon>
        <taxon>Bacillota</taxon>
        <taxon>Bacilli</taxon>
        <taxon>Bacillales</taxon>
        <taxon>Paenibacillaceae</taxon>
        <taxon>Cohnella</taxon>
    </lineage>
</organism>
<name>A0A4Y8M0U5_9BACL</name>
<gene>
    <name evidence="1" type="ORF">E2980_08675</name>
</gene>
<keyword evidence="2" id="KW-1185">Reference proteome</keyword>
<accession>A0A4Y8M0U5</accession>
<sequence>MSRFLDMRIADNSGTVGFPGTPVPTTAATAAVVGQIGLQTQGVVGKVGLGGLIVNLQAVVGISPSITPGTVVLRVARATTIAGPFTTIHTANHLVSPVLTLPSLVSVQASDVSAPSAAELVYQLLVHTEGILTLINSPVRSGPESFYGIAMDGDSPPA</sequence>